<dbReference type="InterPro" id="IPR013243">
    <property type="entry name" value="SCA7_dom"/>
</dbReference>
<gene>
    <name evidence="2" type="ORF">GLOINDRAFT_32660</name>
</gene>
<feature type="compositionally biased region" description="Polar residues" evidence="1">
    <location>
        <begin position="122"/>
        <end position="131"/>
    </location>
</feature>
<feature type="compositionally biased region" description="Basic residues" evidence="1">
    <location>
        <begin position="42"/>
        <end position="57"/>
    </location>
</feature>
<evidence type="ECO:0000313" key="2">
    <source>
        <dbReference type="EMBL" id="ESA07607.1"/>
    </source>
</evidence>
<proteinExistence type="predicted"/>
<feature type="region of interest" description="Disordered" evidence="1">
    <location>
        <begin position="1"/>
        <end position="58"/>
    </location>
</feature>
<dbReference type="VEuPathDB" id="FungiDB:RhiirFUN_011410"/>
<feature type="region of interest" description="Disordered" evidence="1">
    <location>
        <begin position="112"/>
        <end position="131"/>
    </location>
</feature>
<dbReference type="EMBL" id="KI290123">
    <property type="protein sequence ID" value="ESA07607.1"/>
    <property type="molecule type" value="Genomic_DNA"/>
</dbReference>
<dbReference type="Pfam" id="PF08313">
    <property type="entry name" value="SCA7"/>
    <property type="match status" value="1"/>
</dbReference>
<reference evidence="2" key="1">
    <citation type="submission" date="2013-07" db="EMBL/GenBank/DDBJ databases">
        <title>The genome of an arbuscular mycorrhizal fungus provides insights into the evolution of the oldest plant symbiosis.</title>
        <authorList>
            <consortium name="DOE Joint Genome Institute"/>
            <person name="Tisserant E."/>
            <person name="Malbreil M."/>
            <person name="Kuo A."/>
            <person name="Kohler A."/>
            <person name="Symeonidi A."/>
            <person name="Balestrini R."/>
            <person name="Charron P."/>
            <person name="Duensing N."/>
            <person name="Frei-dit-Frey N."/>
            <person name="Gianinazzi-Pearson V."/>
            <person name="Gilbert B."/>
            <person name="Handa Y."/>
            <person name="Hijri M."/>
            <person name="Kaul R."/>
            <person name="Kawaguchi M."/>
            <person name="Krajinski F."/>
            <person name="Lammers P."/>
            <person name="Lapierre D."/>
            <person name="Masclaux F.G."/>
            <person name="Murat C."/>
            <person name="Morin E."/>
            <person name="Ndikumana S."/>
            <person name="Pagni M."/>
            <person name="Petitpierre D."/>
            <person name="Requena N."/>
            <person name="Rosikiewicz P."/>
            <person name="Riley R."/>
            <person name="Saito K."/>
            <person name="San Clemente H."/>
            <person name="Shapiro H."/>
            <person name="van Tuinen D."/>
            <person name="Becard G."/>
            <person name="Bonfante P."/>
            <person name="Paszkowski U."/>
            <person name="Shachar-Hill Y."/>
            <person name="Young J.P."/>
            <person name="Sanders I.R."/>
            <person name="Henrissat B."/>
            <person name="Rensing S.A."/>
            <person name="Grigoriev I.V."/>
            <person name="Corradi N."/>
            <person name="Roux C."/>
            <person name="Martin F."/>
        </authorList>
    </citation>
    <scope>NUCLEOTIDE SEQUENCE</scope>
    <source>
        <strain evidence="2">DAOM 197198</strain>
    </source>
</reference>
<dbReference type="HOGENOM" id="CLU_158144_0_0_1"/>
<name>U9TJK5_RHIID</name>
<protein>
    <submittedName>
        <fullName evidence="2">Uncharacterized protein</fullName>
    </submittedName>
</protein>
<accession>U9TJK5</accession>
<feature type="compositionally biased region" description="Basic and acidic residues" evidence="1">
    <location>
        <begin position="1"/>
        <end position="11"/>
    </location>
</feature>
<organism evidence="2">
    <name type="scientific">Rhizophagus irregularis (strain DAOM 181602 / DAOM 197198 / MUCL 43194)</name>
    <name type="common">Arbuscular mycorrhizal fungus</name>
    <name type="synonym">Glomus intraradices</name>
    <dbReference type="NCBI Taxonomy" id="747089"/>
    <lineage>
        <taxon>Eukaryota</taxon>
        <taxon>Fungi</taxon>
        <taxon>Fungi incertae sedis</taxon>
        <taxon>Mucoromycota</taxon>
        <taxon>Glomeromycotina</taxon>
        <taxon>Glomeromycetes</taxon>
        <taxon>Glomerales</taxon>
        <taxon>Glomeraceae</taxon>
        <taxon>Rhizophagus</taxon>
    </lineage>
</organism>
<sequence>MDAEGKSEVDSRLQISENKGEKTRKKRPNSPTVAETLPEKKQKVKKGKEKKKVKSRNKRIDLDKQCGVINSLNNKPCNRLIPTFSISGKNPSYTLKVKIICQITTIMTNKQDDVKEKDVEQNKTSSAPYFA</sequence>
<dbReference type="AlphaFoldDB" id="U9TJK5"/>
<evidence type="ECO:0000256" key="1">
    <source>
        <dbReference type="SAM" id="MobiDB-lite"/>
    </source>
</evidence>
<feature type="compositionally biased region" description="Basic and acidic residues" evidence="1">
    <location>
        <begin position="112"/>
        <end position="121"/>
    </location>
</feature>